<feature type="chain" id="PRO_5046396713" description="DUF732 domain-containing protein" evidence="2">
    <location>
        <begin position="26"/>
        <end position="156"/>
    </location>
</feature>
<evidence type="ECO:0000256" key="1">
    <source>
        <dbReference type="SAM" id="MobiDB-lite"/>
    </source>
</evidence>
<evidence type="ECO:0008006" key="5">
    <source>
        <dbReference type="Google" id="ProtNLM"/>
    </source>
</evidence>
<reference evidence="3 4" key="1">
    <citation type="submission" date="2024-06" db="EMBL/GenBank/DDBJ databases">
        <title>The Natural Products Discovery Center: Release of the First 8490 Sequenced Strains for Exploring Actinobacteria Biosynthetic Diversity.</title>
        <authorList>
            <person name="Kalkreuter E."/>
            <person name="Kautsar S.A."/>
            <person name="Yang D."/>
            <person name="Bader C.D."/>
            <person name="Teijaro C.N."/>
            <person name="Fluegel L."/>
            <person name="Davis C.M."/>
            <person name="Simpson J.R."/>
            <person name="Lauterbach L."/>
            <person name="Steele A.D."/>
            <person name="Gui C."/>
            <person name="Meng S."/>
            <person name="Li G."/>
            <person name="Viehrig K."/>
            <person name="Ye F."/>
            <person name="Su P."/>
            <person name="Kiefer A.F."/>
            <person name="Nichols A."/>
            <person name="Cepeda A.J."/>
            <person name="Yan W."/>
            <person name="Fan B."/>
            <person name="Jiang Y."/>
            <person name="Adhikari A."/>
            <person name="Zheng C.-J."/>
            <person name="Schuster L."/>
            <person name="Cowan T.M."/>
            <person name="Smanski M.J."/>
            <person name="Chevrette M.G."/>
            <person name="De Carvalho L.P.S."/>
            <person name="Shen B."/>
        </authorList>
    </citation>
    <scope>NUCLEOTIDE SEQUENCE [LARGE SCALE GENOMIC DNA]</scope>
    <source>
        <strain evidence="3 4">NPDC019708</strain>
    </source>
</reference>
<dbReference type="EMBL" id="JBEYBF010000016">
    <property type="protein sequence ID" value="MEU1954585.1"/>
    <property type="molecule type" value="Genomic_DNA"/>
</dbReference>
<gene>
    <name evidence="3" type="ORF">ABZ510_22295</name>
</gene>
<keyword evidence="4" id="KW-1185">Reference proteome</keyword>
<protein>
    <recommendedName>
        <fullName evidence="5">DUF732 domain-containing protein</fullName>
    </recommendedName>
</protein>
<dbReference type="PROSITE" id="PS51257">
    <property type="entry name" value="PROKAR_LIPOPROTEIN"/>
    <property type="match status" value="1"/>
</dbReference>
<dbReference type="RefSeq" id="WP_356957591.1">
    <property type="nucleotide sequence ID" value="NZ_JBEYBD010000010.1"/>
</dbReference>
<dbReference type="Proteomes" id="UP001550628">
    <property type="component" value="Unassembled WGS sequence"/>
</dbReference>
<proteinExistence type="predicted"/>
<feature type="compositionally biased region" description="Low complexity" evidence="1">
    <location>
        <begin position="47"/>
        <end position="87"/>
    </location>
</feature>
<feature type="region of interest" description="Disordered" evidence="1">
    <location>
        <begin position="22"/>
        <end position="99"/>
    </location>
</feature>
<keyword evidence="2" id="KW-0732">Signal</keyword>
<evidence type="ECO:0000256" key="2">
    <source>
        <dbReference type="SAM" id="SignalP"/>
    </source>
</evidence>
<name>A0ABV2WUL9_9NOCA</name>
<sequence>MKRISTAVLAAAAAAALVLSGCSSEDEPAEASGLRKNTATAQTAPQPESGEGATAETTAPGAAQPPAQSPETTATADDSAGDAPAADRPSDTTCGQFAQLDEPQQQQLIGQILAENPDSAFVGNPNAALGTAKLVCNSQKLADQKVAVVAGIIVNG</sequence>
<evidence type="ECO:0000313" key="4">
    <source>
        <dbReference type="Proteomes" id="UP001550628"/>
    </source>
</evidence>
<evidence type="ECO:0000313" key="3">
    <source>
        <dbReference type="EMBL" id="MEU1954585.1"/>
    </source>
</evidence>
<accession>A0ABV2WUL9</accession>
<organism evidence="3 4">
    <name type="scientific">Nocardia rhamnosiphila</name>
    <dbReference type="NCBI Taxonomy" id="426716"/>
    <lineage>
        <taxon>Bacteria</taxon>
        <taxon>Bacillati</taxon>
        <taxon>Actinomycetota</taxon>
        <taxon>Actinomycetes</taxon>
        <taxon>Mycobacteriales</taxon>
        <taxon>Nocardiaceae</taxon>
        <taxon>Nocardia</taxon>
    </lineage>
</organism>
<comment type="caution">
    <text evidence="3">The sequence shown here is derived from an EMBL/GenBank/DDBJ whole genome shotgun (WGS) entry which is preliminary data.</text>
</comment>
<feature type="compositionally biased region" description="Polar residues" evidence="1">
    <location>
        <begin position="35"/>
        <end position="46"/>
    </location>
</feature>
<feature type="signal peptide" evidence="2">
    <location>
        <begin position="1"/>
        <end position="25"/>
    </location>
</feature>